<evidence type="ECO:0000256" key="4">
    <source>
        <dbReference type="ARBA" id="ARBA00023136"/>
    </source>
</evidence>
<dbReference type="InterPro" id="IPR005828">
    <property type="entry name" value="MFS_sugar_transport-like"/>
</dbReference>
<dbReference type="Gene3D" id="1.20.1250.20">
    <property type="entry name" value="MFS general substrate transporter like domains"/>
    <property type="match status" value="1"/>
</dbReference>
<dbReference type="AlphaFoldDB" id="A0AAN9TMU2"/>
<organism evidence="6 7">
    <name type="scientific">Parthenolecanium corni</name>
    <dbReference type="NCBI Taxonomy" id="536013"/>
    <lineage>
        <taxon>Eukaryota</taxon>
        <taxon>Metazoa</taxon>
        <taxon>Ecdysozoa</taxon>
        <taxon>Arthropoda</taxon>
        <taxon>Hexapoda</taxon>
        <taxon>Insecta</taxon>
        <taxon>Pterygota</taxon>
        <taxon>Neoptera</taxon>
        <taxon>Paraneoptera</taxon>
        <taxon>Hemiptera</taxon>
        <taxon>Sternorrhyncha</taxon>
        <taxon>Coccoidea</taxon>
        <taxon>Coccidae</taxon>
        <taxon>Parthenolecanium</taxon>
    </lineage>
</organism>
<dbReference type="PANTHER" id="PTHR48021">
    <property type="match status" value="1"/>
</dbReference>
<name>A0AAN9TMU2_9HEMI</name>
<dbReference type="EMBL" id="JBBCAQ010000036">
    <property type="protein sequence ID" value="KAK7575976.1"/>
    <property type="molecule type" value="Genomic_DNA"/>
</dbReference>
<evidence type="ECO:0000256" key="2">
    <source>
        <dbReference type="ARBA" id="ARBA00022692"/>
    </source>
</evidence>
<comment type="subcellular location">
    <subcellularLocation>
        <location evidence="1">Membrane</location>
    </subcellularLocation>
</comment>
<dbReference type="Proteomes" id="UP001367676">
    <property type="component" value="Unassembled WGS sequence"/>
</dbReference>
<keyword evidence="2 5" id="KW-0812">Transmembrane</keyword>
<evidence type="ECO:0000256" key="3">
    <source>
        <dbReference type="ARBA" id="ARBA00022989"/>
    </source>
</evidence>
<dbReference type="GO" id="GO:0016020">
    <property type="term" value="C:membrane"/>
    <property type="evidence" value="ECO:0007669"/>
    <property type="project" value="UniProtKB-SubCell"/>
</dbReference>
<gene>
    <name evidence="6" type="ORF">V9T40_012262</name>
</gene>
<dbReference type="Pfam" id="PF00083">
    <property type="entry name" value="Sugar_tr"/>
    <property type="match status" value="1"/>
</dbReference>
<dbReference type="SUPFAM" id="SSF103473">
    <property type="entry name" value="MFS general substrate transporter"/>
    <property type="match status" value="1"/>
</dbReference>
<keyword evidence="7" id="KW-1185">Reference proteome</keyword>
<keyword evidence="3 5" id="KW-1133">Transmembrane helix</keyword>
<dbReference type="InterPro" id="IPR050549">
    <property type="entry name" value="MFS_Trehalose_Transporter"/>
</dbReference>
<evidence type="ECO:0000256" key="1">
    <source>
        <dbReference type="ARBA" id="ARBA00004370"/>
    </source>
</evidence>
<evidence type="ECO:0000313" key="7">
    <source>
        <dbReference type="Proteomes" id="UP001367676"/>
    </source>
</evidence>
<evidence type="ECO:0000256" key="5">
    <source>
        <dbReference type="SAM" id="Phobius"/>
    </source>
</evidence>
<feature type="transmembrane region" description="Helical" evidence="5">
    <location>
        <begin position="134"/>
        <end position="159"/>
    </location>
</feature>
<dbReference type="PANTHER" id="PTHR48021:SF1">
    <property type="entry name" value="GH07001P-RELATED"/>
    <property type="match status" value="1"/>
</dbReference>
<keyword evidence="4 5" id="KW-0472">Membrane</keyword>
<proteinExistence type="predicted"/>
<comment type="caution">
    <text evidence="6">The sequence shown here is derived from an EMBL/GenBank/DDBJ whole genome shotgun (WGS) entry which is preliminary data.</text>
</comment>
<dbReference type="GO" id="GO:0022857">
    <property type="term" value="F:transmembrane transporter activity"/>
    <property type="evidence" value="ECO:0007669"/>
    <property type="project" value="InterPro"/>
</dbReference>
<protein>
    <submittedName>
        <fullName evidence="6">Uncharacterized protein</fullName>
    </submittedName>
</protein>
<dbReference type="InterPro" id="IPR036259">
    <property type="entry name" value="MFS_trans_sf"/>
</dbReference>
<evidence type="ECO:0000313" key="6">
    <source>
        <dbReference type="EMBL" id="KAK7575976.1"/>
    </source>
</evidence>
<sequence>MSMIHSLLKEIGHVAFYIYLAEITSPKFRAFFMGLYYFYQASIDEEISAALDERRMNRMLRNCAVLATFTSVFAVFVPETPFWLALKSKSDKAEEIFTWIRAGNSGRSEFNQMLTQAKNIQSKGVMKFIKSRTFAIAMIFTSFIVICAFNPCSVIEVIFNDSYFPEGSTPNEEQMSELNEVMKAPANYLKRNEFYGRYSVLSMMAGYSAKTLRRITLYYSLVRTLPVLVVLGQCWAKYARELFERFSD</sequence>
<reference evidence="6 7" key="1">
    <citation type="submission" date="2024-03" db="EMBL/GenBank/DDBJ databases">
        <title>Adaptation during the transition from Ophiocordyceps entomopathogen to insect associate is accompanied by gene loss and intensified selection.</title>
        <authorList>
            <person name="Ward C.M."/>
            <person name="Onetto C.A."/>
            <person name="Borneman A.R."/>
        </authorList>
    </citation>
    <scope>NUCLEOTIDE SEQUENCE [LARGE SCALE GENOMIC DNA]</scope>
    <source>
        <strain evidence="6">AWRI1</strain>
        <tissue evidence="6">Single Adult Female</tissue>
    </source>
</reference>
<accession>A0AAN9TMU2</accession>
<feature type="transmembrane region" description="Helical" evidence="5">
    <location>
        <begin position="59"/>
        <end position="77"/>
    </location>
</feature>